<keyword evidence="2" id="KW-1185">Reference proteome</keyword>
<sequence>MEALYIPQLLKAPRSTREITLDDPISGLETLTPIRGILVVRHGGNFLEISVKAETIVTLICDRCLQNYNYRIAIDTSELIWLEAVAPDLDRLPLEREVSLEDLSETLPPNGHFESEQWLYEQFSLAMPLRRLCGENCQGAAKTTSENEHQIDSRWASLASLKEQLSQNQD</sequence>
<accession>A0A563VKT9</accession>
<proteinExistence type="predicted"/>
<evidence type="ECO:0000313" key="1">
    <source>
        <dbReference type="EMBL" id="VEP12032.1"/>
    </source>
</evidence>
<dbReference type="OrthoDB" id="9786554at2"/>
<dbReference type="AlphaFoldDB" id="A0A563VKT9"/>
<dbReference type="Pfam" id="PF02620">
    <property type="entry name" value="YceD"/>
    <property type="match status" value="1"/>
</dbReference>
<dbReference type="InterPro" id="IPR044985">
    <property type="entry name" value="YceD_plant"/>
</dbReference>
<dbReference type="RefSeq" id="WP_144863975.1">
    <property type="nucleotide sequence ID" value="NZ_LR213775.1"/>
</dbReference>
<dbReference type="EMBL" id="CAACVJ010000035">
    <property type="protein sequence ID" value="VEP12032.1"/>
    <property type="molecule type" value="Genomic_DNA"/>
</dbReference>
<dbReference type="Proteomes" id="UP000320055">
    <property type="component" value="Unassembled WGS sequence"/>
</dbReference>
<gene>
    <name evidence="1" type="ORF">H1P_130052</name>
</gene>
<evidence type="ECO:0008006" key="3">
    <source>
        <dbReference type="Google" id="ProtNLM"/>
    </source>
</evidence>
<reference evidence="1 2" key="1">
    <citation type="submission" date="2019-01" db="EMBL/GenBank/DDBJ databases">
        <authorList>
            <person name="Brito A."/>
        </authorList>
    </citation>
    <scope>NUCLEOTIDE SEQUENCE [LARGE SCALE GENOMIC DNA]</scope>
    <source>
        <strain evidence="1">1</strain>
    </source>
</reference>
<dbReference type="InterPro" id="IPR003772">
    <property type="entry name" value="YceD"/>
</dbReference>
<evidence type="ECO:0000313" key="2">
    <source>
        <dbReference type="Proteomes" id="UP000320055"/>
    </source>
</evidence>
<organism evidence="1 2">
    <name type="scientific">Hyella patelloides LEGE 07179</name>
    <dbReference type="NCBI Taxonomy" id="945734"/>
    <lineage>
        <taxon>Bacteria</taxon>
        <taxon>Bacillati</taxon>
        <taxon>Cyanobacteriota</taxon>
        <taxon>Cyanophyceae</taxon>
        <taxon>Pleurocapsales</taxon>
        <taxon>Hyellaceae</taxon>
        <taxon>Hyella</taxon>
    </lineage>
</organism>
<protein>
    <recommendedName>
        <fullName evidence="3">Metal-binding protein</fullName>
    </recommendedName>
</protein>
<dbReference type="PANTHER" id="PTHR37734">
    <property type="entry name" value="LARGE RIBOSOMAL RNA SUBUNIT ACCUMULATION PROTEIN YCED HOMOLOG 2, CHLOROPLASTIC"/>
    <property type="match status" value="1"/>
</dbReference>
<name>A0A563VKT9_9CYAN</name>
<dbReference type="PANTHER" id="PTHR37734:SF1">
    <property type="entry name" value="LARGE RIBOSOMAL RNA SUBUNIT ACCUMULATION PROTEIN YCED HOMOLOG 2, CHLOROPLASTIC"/>
    <property type="match status" value="1"/>
</dbReference>